<protein>
    <recommendedName>
        <fullName evidence="2">histidine kinase</fullName>
        <ecNumber evidence="2">2.7.13.3</ecNumber>
    </recommendedName>
</protein>
<dbReference type="InterPro" id="IPR015943">
    <property type="entry name" value="WD40/YVTN_repeat-like_dom_sf"/>
</dbReference>
<dbReference type="SMART" id="SM00388">
    <property type="entry name" value="HisKA"/>
    <property type="match status" value="1"/>
</dbReference>
<dbReference type="CDD" id="cd00146">
    <property type="entry name" value="PKD"/>
    <property type="match status" value="1"/>
</dbReference>
<dbReference type="InterPro" id="IPR011123">
    <property type="entry name" value="Y_Y_Y"/>
</dbReference>
<evidence type="ECO:0000313" key="12">
    <source>
        <dbReference type="EMBL" id="SHE31812.1"/>
    </source>
</evidence>
<dbReference type="PROSITE" id="PS50109">
    <property type="entry name" value="HIS_KIN"/>
    <property type="match status" value="1"/>
</dbReference>
<keyword evidence="8" id="KW-1133">Transmembrane helix</keyword>
<dbReference type="CDD" id="cd00075">
    <property type="entry name" value="HATPase"/>
    <property type="match status" value="1"/>
</dbReference>
<dbReference type="SUPFAM" id="SSF63829">
    <property type="entry name" value="Calcium-dependent phosphotriesterase"/>
    <property type="match status" value="3"/>
</dbReference>
<dbReference type="Gene3D" id="2.130.10.10">
    <property type="entry name" value="YVTN repeat-like/Quinoprotein amine dehydrogenase"/>
    <property type="match status" value="2"/>
</dbReference>
<dbReference type="InterPro" id="IPR004358">
    <property type="entry name" value="Sig_transdc_His_kin-like_C"/>
</dbReference>
<dbReference type="Gene3D" id="2.60.40.10">
    <property type="entry name" value="Immunoglobulins"/>
    <property type="match status" value="1"/>
</dbReference>
<dbReference type="CDD" id="cd00156">
    <property type="entry name" value="REC"/>
    <property type="match status" value="1"/>
</dbReference>
<name>A0A1M4SI28_9BACT</name>
<evidence type="ECO:0000256" key="5">
    <source>
        <dbReference type="ARBA" id="ARBA00023163"/>
    </source>
</evidence>
<dbReference type="InterPro" id="IPR003594">
    <property type="entry name" value="HATPase_dom"/>
</dbReference>
<feature type="modified residue" description="4-aspartylphosphate" evidence="6">
    <location>
        <position position="1217"/>
    </location>
</feature>
<keyword evidence="7" id="KW-0175">Coiled coil</keyword>
<evidence type="ECO:0000259" key="10">
    <source>
        <dbReference type="PROSITE" id="PS50109"/>
    </source>
</evidence>
<evidence type="ECO:0000259" key="11">
    <source>
        <dbReference type="PROSITE" id="PS50110"/>
    </source>
</evidence>
<dbReference type="Pfam" id="PF07494">
    <property type="entry name" value="Reg_prop"/>
    <property type="match status" value="5"/>
</dbReference>
<dbReference type="PANTHER" id="PTHR43547:SF2">
    <property type="entry name" value="HYBRID SIGNAL TRANSDUCTION HISTIDINE KINASE C"/>
    <property type="match status" value="1"/>
</dbReference>
<dbReference type="FunFam" id="1.10.287.130:FF:000045">
    <property type="entry name" value="Two-component system sensor histidine kinase/response regulator"/>
    <property type="match status" value="1"/>
</dbReference>
<dbReference type="GO" id="GO:0003700">
    <property type="term" value="F:DNA-binding transcription factor activity"/>
    <property type="evidence" value="ECO:0007669"/>
    <property type="project" value="InterPro"/>
</dbReference>
<dbReference type="Gene3D" id="3.40.50.2300">
    <property type="match status" value="1"/>
</dbReference>
<proteinExistence type="predicted"/>
<dbReference type="SMART" id="SM00448">
    <property type="entry name" value="REC"/>
    <property type="match status" value="1"/>
</dbReference>
<dbReference type="SUPFAM" id="SSF46689">
    <property type="entry name" value="Homeodomain-like"/>
    <property type="match status" value="1"/>
</dbReference>
<dbReference type="InterPro" id="IPR009057">
    <property type="entry name" value="Homeodomain-like_sf"/>
</dbReference>
<dbReference type="OrthoDB" id="681130at2"/>
<keyword evidence="8" id="KW-0812">Transmembrane</keyword>
<accession>A0A1M4SI28</accession>
<dbReference type="EC" id="2.7.13.3" evidence="2"/>
<dbReference type="InterPro" id="IPR011110">
    <property type="entry name" value="Reg_prop"/>
</dbReference>
<sequence length="1419" mass="162353">MKHIHQSIILLILCAFIPIGSSGQNKVLSRYLFTTITIDEGLPVNFIDDMYRDSKGFLWVSTQGGGLSRYDGYDFLNFNVNSSPVVLKSNFIRETCEDDFNRLWVISDLGLDIIDLKTMSKSSIVDNNQAIRVMDGNGLFSVYKDSNGNIWITGENKIYRITFTEKGLVKRVSTTNQRLDAGNNTTFSGLCQIDNSILVARQGIIYNVIVSEDDILYLHPLKEIPDLDTNCKVSAILKTGNFIWIGTDRGLFRYDTGKKESKWYINSESDPSTISQNMITDLVTTREGTLVVSTLRGVNFYDSRTDSFERISHNTPSGTINSDFVNCLLSDGNVLWIGTEAGGMNKMTLRRLSIHNYVHNEKDRSSISANPVNAITEDHMGNLWVGTVEGGLNLKKKGESSFIHYTYEEGLLSHNTVSALVEDNRNKLWIGTWGNGLNVLDLSDLRNPAFRHLFSVSDEPGLAYISSLSDDHLNDGIWIGARQGIFFYDLVSGKVISPLPPNIRNRKDLPGAFIDKSNILWMGTEDGLLQVNLKNFDKKSGRCTAAYLRFGNNNMDNLFLKNVTTIYQSRDGRIWLGSKGYGFCILELINSKWEFELYTTKQGLPNNMILGILEDQQGLIWMSTGYGLSSYNPKNNRIINYTKNDGLNEHQFYWNASYKSPTTNNLYFGNMNGLSEINTNMKRSGIRHPLKVVFTKLQILNQPVWVGEGKYLQSDISYSNHIRLHESDKSFSVDFSALDYENPTTITYSYRLVGFDEEWINVPANRRFASFTNLQPGTYSLEVRCMSGDNTSEVSVLTIEVHPYFYKTVWFITLVMAVVVFCIFRLYRWRISMLKKQKEVLHLKVEERTRELANRKQQLEEQAKELTRQNEVLIEQNDKISNQRKQLIKMSDKIQDALNDKVNFFTNITHEFRTPITLIIGPIEKALKLSTNPKVIEQLHFVSRNSKHLLSLVNQLMDFRKVESEQMGIVLTQSNFLKFLEELIIPFDAFAYERGIVIEKYFRLNPPQILFDEEAMHKVITNLLSNALKFMPLDGSIRLYVTCLNSKTKGKRLYISVNDNGTGIKERDLGRIFDRFYQSKDQPGYTVSGQSGTGIGLYLCKNIIELQDGIIYAKNNHLRGASFRILLPLDTEYAEDKIVEDLTLASKEEYIDYNKTNTDSGTALSDKLAILVVEDNTDMRSYIISILSDYYNILEAENGEQALSVLRTEPVDFIISDLMMPVMDGLELSRRVKEDFSISHIPFLMLTAKTSKEARIASYKTGVDEYLQKPFDEEILLTRIHNILDTRKLYQRRFSLYMNTEDLNLEKQSKDQVFLDKALEVVKKNYKNPDYEVGDFIRDMNVGRSLLSQKMQTLTGQPASQFIRNYRLNLAREIIMKNRQEQDLSIAEIAYDVGFNDPKYFTRCFTRQFGISPSSLLKS</sequence>
<dbReference type="GO" id="GO:0043565">
    <property type="term" value="F:sequence-specific DNA binding"/>
    <property type="evidence" value="ECO:0007669"/>
    <property type="project" value="InterPro"/>
</dbReference>
<evidence type="ECO:0000256" key="2">
    <source>
        <dbReference type="ARBA" id="ARBA00012438"/>
    </source>
</evidence>
<keyword evidence="5" id="KW-0804">Transcription</keyword>
<dbReference type="SUPFAM" id="SSF52172">
    <property type="entry name" value="CheY-like"/>
    <property type="match status" value="1"/>
</dbReference>
<dbReference type="Proteomes" id="UP000184480">
    <property type="component" value="Unassembled WGS sequence"/>
</dbReference>
<dbReference type="SUPFAM" id="SSF47384">
    <property type="entry name" value="Homodimeric domain of signal transducing histidine kinase"/>
    <property type="match status" value="1"/>
</dbReference>
<dbReference type="Pfam" id="PF02518">
    <property type="entry name" value="HATPase_c"/>
    <property type="match status" value="1"/>
</dbReference>
<dbReference type="InterPro" id="IPR013783">
    <property type="entry name" value="Ig-like_fold"/>
</dbReference>
<dbReference type="Pfam" id="PF07495">
    <property type="entry name" value="Y_Y_Y"/>
    <property type="match status" value="1"/>
</dbReference>
<dbReference type="InterPro" id="IPR011006">
    <property type="entry name" value="CheY-like_superfamily"/>
</dbReference>
<keyword evidence="12" id="KW-0808">Transferase</keyword>
<dbReference type="PROSITE" id="PS01124">
    <property type="entry name" value="HTH_ARAC_FAMILY_2"/>
    <property type="match status" value="1"/>
</dbReference>
<dbReference type="InterPro" id="IPR003661">
    <property type="entry name" value="HisK_dim/P_dom"/>
</dbReference>
<evidence type="ECO:0000256" key="7">
    <source>
        <dbReference type="SAM" id="Coils"/>
    </source>
</evidence>
<feature type="domain" description="HTH araC/xylS-type" evidence="9">
    <location>
        <begin position="1316"/>
        <end position="1419"/>
    </location>
</feature>
<dbReference type="STRING" id="1346286.SAMN05444362_10168"/>
<dbReference type="SMART" id="SM00387">
    <property type="entry name" value="HATPase_c"/>
    <property type="match status" value="1"/>
</dbReference>
<evidence type="ECO:0000256" key="8">
    <source>
        <dbReference type="SAM" id="Phobius"/>
    </source>
</evidence>
<dbReference type="Gene3D" id="3.30.565.10">
    <property type="entry name" value="Histidine kinase-like ATPase, C-terminal domain"/>
    <property type="match status" value="1"/>
</dbReference>
<dbReference type="Gene3D" id="1.10.287.130">
    <property type="match status" value="1"/>
</dbReference>
<dbReference type="InterPro" id="IPR036890">
    <property type="entry name" value="HATPase_C_sf"/>
</dbReference>
<dbReference type="Pfam" id="PF12833">
    <property type="entry name" value="HTH_18"/>
    <property type="match status" value="1"/>
</dbReference>
<dbReference type="Pfam" id="PF00072">
    <property type="entry name" value="Response_reg"/>
    <property type="match status" value="1"/>
</dbReference>
<dbReference type="GO" id="GO:0000155">
    <property type="term" value="F:phosphorelay sensor kinase activity"/>
    <property type="evidence" value="ECO:0007669"/>
    <property type="project" value="InterPro"/>
</dbReference>
<evidence type="ECO:0000313" key="13">
    <source>
        <dbReference type="Proteomes" id="UP000184480"/>
    </source>
</evidence>
<dbReference type="Pfam" id="PF00512">
    <property type="entry name" value="HisKA"/>
    <property type="match status" value="1"/>
</dbReference>
<keyword evidence="13" id="KW-1185">Reference proteome</keyword>
<dbReference type="InterPro" id="IPR036097">
    <property type="entry name" value="HisK_dim/P_sf"/>
</dbReference>
<feature type="domain" description="Response regulatory" evidence="11">
    <location>
        <begin position="1169"/>
        <end position="1284"/>
    </location>
</feature>
<evidence type="ECO:0000256" key="1">
    <source>
        <dbReference type="ARBA" id="ARBA00000085"/>
    </source>
</evidence>
<organism evidence="12 13">
    <name type="scientific">Dysgonomonas macrotermitis</name>
    <dbReference type="NCBI Taxonomy" id="1346286"/>
    <lineage>
        <taxon>Bacteria</taxon>
        <taxon>Pseudomonadati</taxon>
        <taxon>Bacteroidota</taxon>
        <taxon>Bacteroidia</taxon>
        <taxon>Bacteroidales</taxon>
        <taxon>Dysgonomonadaceae</taxon>
        <taxon>Dysgonomonas</taxon>
    </lineage>
</organism>
<keyword evidence="12" id="KW-0418">Kinase</keyword>
<dbReference type="CDD" id="cd14686">
    <property type="entry name" value="bZIP"/>
    <property type="match status" value="1"/>
</dbReference>
<dbReference type="Gene3D" id="1.10.10.60">
    <property type="entry name" value="Homeodomain-like"/>
    <property type="match status" value="1"/>
</dbReference>
<dbReference type="SUPFAM" id="SSF55874">
    <property type="entry name" value="ATPase domain of HSP90 chaperone/DNA topoisomerase II/histidine kinase"/>
    <property type="match status" value="1"/>
</dbReference>
<evidence type="ECO:0000256" key="4">
    <source>
        <dbReference type="ARBA" id="ARBA00023015"/>
    </source>
</evidence>
<dbReference type="PRINTS" id="PR00344">
    <property type="entry name" value="BCTRLSENSOR"/>
</dbReference>
<dbReference type="InterPro" id="IPR018060">
    <property type="entry name" value="HTH_AraC"/>
</dbReference>
<evidence type="ECO:0000256" key="3">
    <source>
        <dbReference type="ARBA" id="ARBA00022553"/>
    </source>
</evidence>
<evidence type="ECO:0000256" key="6">
    <source>
        <dbReference type="PROSITE-ProRule" id="PRU00169"/>
    </source>
</evidence>
<dbReference type="PROSITE" id="PS50110">
    <property type="entry name" value="RESPONSE_REGULATORY"/>
    <property type="match status" value="1"/>
</dbReference>
<dbReference type="EMBL" id="FQUC01000001">
    <property type="protein sequence ID" value="SHE31812.1"/>
    <property type="molecule type" value="Genomic_DNA"/>
</dbReference>
<keyword evidence="3 6" id="KW-0597">Phosphoprotein</keyword>
<dbReference type="FunFam" id="2.60.40.10:FF:000791">
    <property type="entry name" value="Two-component system sensor histidine kinase/response regulator"/>
    <property type="match status" value="1"/>
</dbReference>
<dbReference type="InterPro" id="IPR001789">
    <property type="entry name" value="Sig_transdc_resp-reg_receiver"/>
</dbReference>
<dbReference type="RefSeq" id="WP_062175193.1">
    <property type="nucleotide sequence ID" value="NZ_BBXL01000001.1"/>
</dbReference>
<feature type="domain" description="Histidine kinase" evidence="10">
    <location>
        <begin position="907"/>
        <end position="1131"/>
    </location>
</feature>
<keyword evidence="8" id="KW-0472">Membrane</keyword>
<evidence type="ECO:0000259" key="9">
    <source>
        <dbReference type="PROSITE" id="PS01124"/>
    </source>
</evidence>
<feature type="coiled-coil region" evidence="7">
    <location>
        <begin position="842"/>
        <end position="900"/>
    </location>
</feature>
<reference evidence="13" key="1">
    <citation type="submission" date="2016-11" db="EMBL/GenBank/DDBJ databases">
        <authorList>
            <person name="Varghese N."/>
            <person name="Submissions S."/>
        </authorList>
    </citation>
    <scope>NUCLEOTIDE SEQUENCE [LARGE SCALE GENOMIC DNA]</scope>
    <source>
        <strain evidence="13">DSM 27370</strain>
    </source>
</reference>
<feature type="transmembrane region" description="Helical" evidence="8">
    <location>
        <begin position="804"/>
        <end position="827"/>
    </location>
</feature>
<keyword evidence="4" id="KW-0805">Transcription regulation</keyword>
<dbReference type="SMART" id="SM00342">
    <property type="entry name" value="HTH_ARAC"/>
    <property type="match status" value="1"/>
</dbReference>
<comment type="catalytic activity">
    <reaction evidence="1">
        <text>ATP + protein L-histidine = ADP + protein N-phospho-L-histidine.</text>
        <dbReference type="EC" id="2.7.13.3"/>
    </reaction>
</comment>
<gene>
    <name evidence="12" type="ORF">SAMN05444362_10168</name>
</gene>
<dbReference type="PANTHER" id="PTHR43547">
    <property type="entry name" value="TWO-COMPONENT HISTIDINE KINASE"/>
    <property type="match status" value="1"/>
</dbReference>
<dbReference type="InterPro" id="IPR005467">
    <property type="entry name" value="His_kinase_dom"/>
</dbReference>
<dbReference type="CDD" id="cd00082">
    <property type="entry name" value="HisKA"/>
    <property type="match status" value="1"/>
</dbReference>